<reference evidence="2" key="1">
    <citation type="submission" date="2021-02" db="EMBL/GenBank/DDBJ databases">
        <title>Infant gut strain persistence is associated with maternal origin, phylogeny, and functional potential including surface adhesion and iron acquisition.</title>
        <authorList>
            <person name="Lou Y.C."/>
        </authorList>
    </citation>
    <scope>NUCLEOTIDE SEQUENCE</scope>
    <source>
        <strain evidence="2">L3_108_000G1_dasL3_108_000G1_metabat.metabat.11</strain>
    </source>
</reference>
<dbReference type="AlphaFoldDB" id="A0A943I885"/>
<dbReference type="PANTHER" id="PTHR34614">
    <property type="match status" value="1"/>
</dbReference>
<dbReference type="InterPro" id="IPR002559">
    <property type="entry name" value="Transposase_11"/>
</dbReference>
<protein>
    <submittedName>
        <fullName evidence="2">IS1634 family transposase</fullName>
    </submittedName>
</protein>
<dbReference type="NCBIfam" id="NF033559">
    <property type="entry name" value="transpos_IS1634"/>
    <property type="match status" value="1"/>
</dbReference>
<dbReference type="GO" id="GO:0004803">
    <property type="term" value="F:transposase activity"/>
    <property type="evidence" value="ECO:0007669"/>
    <property type="project" value="InterPro"/>
</dbReference>
<comment type="caution">
    <text evidence="2">The sequence shown here is derived from an EMBL/GenBank/DDBJ whole genome shotgun (WGS) entry which is preliminary data.</text>
</comment>
<gene>
    <name evidence="2" type="ORF">KHX14_08685</name>
</gene>
<dbReference type="GO" id="GO:0006313">
    <property type="term" value="P:DNA transposition"/>
    <property type="evidence" value="ECO:0007669"/>
    <property type="project" value="InterPro"/>
</dbReference>
<dbReference type="EMBL" id="JAGZCC010000057">
    <property type="protein sequence ID" value="MBS5588866.1"/>
    <property type="molecule type" value="Genomic_DNA"/>
</dbReference>
<accession>A0A943I885</accession>
<feature type="domain" description="Transposase IS4-like" evidence="1">
    <location>
        <begin position="262"/>
        <end position="401"/>
    </location>
</feature>
<dbReference type="Pfam" id="PF01609">
    <property type="entry name" value="DDE_Tnp_1"/>
    <property type="match status" value="1"/>
</dbReference>
<dbReference type="InterPro" id="IPR047654">
    <property type="entry name" value="IS1634_transpos"/>
</dbReference>
<dbReference type="GO" id="GO:0003677">
    <property type="term" value="F:DNA binding"/>
    <property type="evidence" value="ECO:0007669"/>
    <property type="project" value="InterPro"/>
</dbReference>
<dbReference type="SUPFAM" id="SSF53098">
    <property type="entry name" value="Ribonuclease H-like"/>
    <property type="match status" value="1"/>
</dbReference>
<proteinExistence type="predicted"/>
<dbReference type="PANTHER" id="PTHR34614:SF2">
    <property type="entry name" value="TRANSPOSASE IS4-LIKE DOMAIN-CONTAINING PROTEIN"/>
    <property type="match status" value="1"/>
</dbReference>
<evidence type="ECO:0000259" key="1">
    <source>
        <dbReference type="Pfam" id="PF01609"/>
    </source>
</evidence>
<name>A0A943I885_9FIRM</name>
<organism evidence="2 3">
    <name type="scientific">Thomasclavelia spiroformis</name>
    <dbReference type="NCBI Taxonomy" id="29348"/>
    <lineage>
        <taxon>Bacteria</taxon>
        <taxon>Bacillati</taxon>
        <taxon>Bacillota</taxon>
        <taxon>Erysipelotrichia</taxon>
        <taxon>Erysipelotrichales</taxon>
        <taxon>Coprobacillaceae</taxon>
        <taxon>Thomasclavelia</taxon>
    </lineage>
</organism>
<sequence>MLDPRSKLGIYDHLHIYYEQPSYLYESSLRFLSLLAKHFDEYISYLYEASNNIIPRDTSVCYFDCTNYYFEIETSDEDYVDEVTGEVFYMLRKYGISKQHQPNPLVQMGLFIDAQGIPLSMCINPGNKNEQLCATSTEEKMIESFKDKKLIYCADAGLGSYDIRKFNSFGSRAFIVTQSIKKLSKPLQEAVFNDCDYKLLSSDIPKTLKEMKEFDKKDEANLHLYNDILYKVIPADKVVDLGLFEEYTTSTGKTKTRKAKGKMKQYIIITFSRKAMEYQRHIRNNQIERAERLIKNNKIEDLRKNQNDPKRFIKKMKNGNEEYCIDKEMIKKEEMFDGFYAIATNLDAENEAKRIIEINSQRYKIEDCFRVLKTNFKARPVNHQKDDRIIARFMTCYTALLIQRIMEVKLNQDGRHFTTGEIIENLKNMNVVNNHDLYYQATYTSSKICDALNETFGLELDKEYYQPKELNKKIKKISN</sequence>
<dbReference type="InterPro" id="IPR012337">
    <property type="entry name" value="RNaseH-like_sf"/>
</dbReference>
<evidence type="ECO:0000313" key="3">
    <source>
        <dbReference type="Proteomes" id="UP000751224"/>
    </source>
</evidence>
<dbReference type="Proteomes" id="UP000751224">
    <property type="component" value="Unassembled WGS sequence"/>
</dbReference>
<evidence type="ECO:0000313" key="2">
    <source>
        <dbReference type="EMBL" id="MBS5588866.1"/>
    </source>
</evidence>